<accession>A0AC34GN92</accession>
<proteinExistence type="predicted"/>
<evidence type="ECO:0000313" key="2">
    <source>
        <dbReference type="WBParaSite" id="ES5_v2.g409.t1"/>
    </source>
</evidence>
<evidence type="ECO:0000313" key="1">
    <source>
        <dbReference type="Proteomes" id="UP000887579"/>
    </source>
</evidence>
<protein>
    <submittedName>
        <fullName evidence="2">RING-type domain-containing protein</fullName>
    </submittedName>
</protein>
<sequence length="161" mass="18274">MPAVGQCAICFSTLISSEIYCIKSCGHTFHQQCIIQWIRTGKNCSSCRIKASERDVIKLFIQETNLDDTLSTQYNPEAKVLELESKLEKANHKTKKLTGEKEKVEADNRTLTRKVTKIEKDRENITILQVQLNSMHSLVDEHAAVQRQLAEANRKLTASNL</sequence>
<organism evidence="1 2">
    <name type="scientific">Panagrolaimus sp. ES5</name>
    <dbReference type="NCBI Taxonomy" id="591445"/>
    <lineage>
        <taxon>Eukaryota</taxon>
        <taxon>Metazoa</taxon>
        <taxon>Ecdysozoa</taxon>
        <taxon>Nematoda</taxon>
        <taxon>Chromadorea</taxon>
        <taxon>Rhabditida</taxon>
        <taxon>Tylenchina</taxon>
        <taxon>Panagrolaimomorpha</taxon>
        <taxon>Panagrolaimoidea</taxon>
        <taxon>Panagrolaimidae</taxon>
        <taxon>Panagrolaimus</taxon>
    </lineage>
</organism>
<dbReference type="Proteomes" id="UP000887579">
    <property type="component" value="Unplaced"/>
</dbReference>
<name>A0AC34GN92_9BILA</name>
<reference evidence="2" key="1">
    <citation type="submission" date="2022-11" db="UniProtKB">
        <authorList>
            <consortium name="WormBaseParasite"/>
        </authorList>
    </citation>
    <scope>IDENTIFICATION</scope>
</reference>
<dbReference type="WBParaSite" id="ES5_v2.g409.t1">
    <property type="protein sequence ID" value="ES5_v2.g409.t1"/>
    <property type="gene ID" value="ES5_v2.g409"/>
</dbReference>